<name>A0AAW6P074_9PSED</name>
<evidence type="ECO:0000313" key="2">
    <source>
        <dbReference type="Proteomes" id="UP001220662"/>
    </source>
</evidence>
<proteinExistence type="predicted"/>
<dbReference type="Proteomes" id="UP001220662">
    <property type="component" value="Unassembled WGS sequence"/>
</dbReference>
<gene>
    <name evidence="1" type="ORF">P3W55_02060</name>
</gene>
<sequence length="585" mass="63372">MLGGLPLNAAALGALWAFGSEPGEPVVVVPPEQPGLGVPTSGYAFRWWVSVLIGGEQVAANLTGRMQIDREEGAAGVATFSLYYPPGELVPTDLGGDAVTIDFLSETGGTTTSARRYTGVAVEPRWDAVNRVMEITCSDKLQQRIEQMQIAEIDALIGGAWSSDVFEAIEGRSRFDYATERLSTVPAALDIGVDGQMRVTSWYAQAPAFVFAEGSTLYQSVSVELAQAQSATNRVELSVDYRYSRLWERHDSYSWEHPGTGGLGGVGGFCHWRPDSSDLPDVDMIEQATSSAGMKMLTGAVYNKLPPSSGDPCGTGQGWINKFPNLVLATTWTGGRRWVQPITERYSVLVGTLVGLQGASEVQVIARQNAAFEIEDKRSEAWENDDFNTGEPGAIDLVDDSRRETAFSCTLQRAAVTVIGAHRGTTVSWQVPTPMGIGCDLVHTLELRDQVKARGKCRRIVDELDFSAGTAITTLSIAVMRGGGSSDVLSPPAKPDVDVAEVDFTHDPLPTQLGMRNESPIYNDELDGFAGNYDNRDDDINPNLEEFPRRMTITAPEIEAGLRDEREVPVAVTYQVGIPDDLLEL</sequence>
<reference evidence="1" key="1">
    <citation type="submission" date="2023-03" db="EMBL/GenBank/DDBJ databases">
        <title>Draft assemblies of triclosan tolerant bacteria isolated from returned activated sludge.</title>
        <authorList>
            <person name="Van Hamelsveld S."/>
        </authorList>
    </citation>
    <scope>NUCLEOTIDE SEQUENCE</scope>
    <source>
        <strain evidence="1">GW210015_S63</strain>
    </source>
</reference>
<comment type="caution">
    <text evidence="1">The sequence shown here is derived from an EMBL/GenBank/DDBJ whole genome shotgun (WGS) entry which is preliminary data.</text>
</comment>
<organism evidence="1 2">
    <name type="scientific">Pseudomonas citronellolis</name>
    <dbReference type="NCBI Taxonomy" id="53408"/>
    <lineage>
        <taxon>Bacteria</taxon>
        <taxon>Pseudomonadati</taxon>
        <taxon>Pseudomonadota</taxon>
        <taxon>Gammaproteobacteria</taxon>
        <taxon>Pseudomonadales</taxon>
        <taxon>Pseudomonadaceae</taxon>
        <taxon>Pseudomonas</taxon>
    </lineage>
</organism>
<evidence type="ECO:0000313" key="1">
    <source>
        <dbReference type="EMBL" id="MDF3840489.1"/>
    </source>
</evidence>
<evidence type="ECO:0008006" key="3">
    <source>
        <dbReference type="Google" id="ProtNLM"/>
    </source>
</evidence>
<accession>A0AAW6P074</accession>
<protein>
    <recommendedName>
        <fullName evidence="3">Tip attachment protein J domain-containing protein</fullName>
    </recommendedName>
</protein>
<dbReference type="AlphaFoldDB" id="A0AAW6P074"/>
<dbReference type="EMBL" id="JARJLR010000042">
    <property type="protein sequence ID" value="MDF3840489.1"/>
    <property type="molecule type" value="Genomic_DNA"/>
</dbReference>
<dbReference type="RefSeq" id="WP_276213661.1">
    <property type="nucleotide sequence ID" value="NZ_CP141948.1"/>
</dbReference>